<sequence>MAGNKPYYVVSVGRRPGVYETWASCSEQVIGFSGAIYEKHATWEEANSALRAYFESIAGRRPNIAEPNLEDRAPMLIPMEGCITNEGQRVRISTTCLKVTWFIIGAAMATLIQIVVRKFVSL</sequence>
<protein>
    <submittedName>
        <fullName evidence="1">Uncharacterized protein</fullName>
    </submittedName>
</protein>
<gene>
    <name evidence="1" type="ORF">Vadar_032903</name>
</gene>
<dbReference type="Proteomes" id="UP000828048">
    <property type="component" value="Chromosome 3"/>
</dbReference>
<dbReference type="EMBL" id="CM037153">
    <property type="protein sequence ID" value="KAH7859197.1"/>
    <property type="molecule type" value="Genomic_DNA"/>
</dbReference>
<keyword evidence="2" id="KW-1185">Reference proteome</keyword>
<proteinExistence type="predicted"/>
<reference evidence="1 2" key="1">
    <citation type="journal article" date="2021" name="Hortic Res">
        <title>High-quality reference genome and annotation aids understanding of berry development for evergreen blueberry (Vaccinium darrowii).</title>
        <authorList>
            <person name="Yu J."/>
            <person name="Hulse-Kemp A.M."/>
            <person name="Babiker E."/>
            <person name="Staton M."/>
        </authorList>
    </citation>
    <scope>NUCLEOTIDE SEQUENCE [LARGE SCALE GENOMIC DNA]</scope>
    <source>
        <strain evidence="2">cv. NJ 8807/NJ 8810</strain>
        <tissue evidence="1">Young leaf</tissue>
    </source>
</reference>
<evidence type="ECO:0000313" key="1">
    <source>
        <dbReference type="EMBL" id="KAH7859197.1"/>
    </source>
</evidence>
<organism evidence="1 2">
    <name type="scientific">Vaccinium darrowii</name>
    <dbReference type="NCBI Taxonomy" id="229202"/>
    <lineage>
        <taxon>Eukaryota</taxon>
        <taxon>Viridiplantae</taxon>
        <taxon>Streptophyta</taxon>
        <taxon>Embryophyta</taxon>
        <taxon>Tracheophyta</taxon>
        <taxon>Spermatophyta</taxon>
        <taxon>Magnoliopsida</taxon>
        <taxon>eudicotyledons</taxon>
        <taxon>Gunneridae</taxon>
        <taxon>Pentapetalae</taxon>
        <taxon>asterids</taxon>
        <taxon>Ericales</taxon>
        <taxon>Ericaceae</taxon>
        <taxon>Vaccinioideae</taxon>
        <taxon>Vaccinieae</taxon>
        <taxon>Vaccinium</taxon>
    </lineage>
</organism>
<comment type="caution">
    <text evidence="1">The sequence shown here is derived from an EMBL/GenBank/DDBJ whole genome shotgun (WGS) entry which is preliminary data.</text>
</comment>
<evidence type="ECO:0000313" key="2">
    <source>
        <dbReference type="Proteomes" id="UP000828048"/>
    </source>
</evidence>
<accession>A0ACB7Z0B1</accession>
<name>A0ACB7Z0B1_9ERIC</name>